<reference evidence="7" key="1">
    <citation type="submission" date="2022-07" db="EMBL/GenBank/DDBJ databases">
        <title>Genome Sequence of Physisporinus lineatus.</title>
        <authorList>
            <person name="Buettner E."/>
        </authorList>
    </citation>
    <scope>NUCLEOTIDE SEQUENCE</scope>
    <source>
        <strain evidence="7">VT162</strain>
    </source>
</reference>
<dbReference type="InterPro" id="IPR029190">
    <property type="entry name" value="Rrp14/SURF6_C"/>
</dbReference>
<evidence type="ECO:0000259" key="6">
    <source>
        <dbReference type="Pfam" id="PF15459"/>
    </source>
</evidence>
<dbReference type="GO" id="GO:0003677">
    <property type="term" value="F:DNA binding"/>
    <property type="evidence" value="ECO:0007669"/>
    <property type="project" value="TreeGrafter"/>
</dbReference>
<dbReference type="GO" id="GO:0042274">
    <property type="term" value="P:ribosomal small subunit biogenesis"/>
    <property type="evidence" value="ECO:0007669"/>
    <property type="project" value="TreeGrafter"/>
</dbReference>
<dbReference type="InterPro" id="IPR007019">
    <property type="entry name" value="SURF6"/>
</dbReference>
<feature type="compositionally biased region" description="Basic residues" evidence="4">
    <location>
        <begin position="343"/>
        <end position="357"/>
    </location>
</feature>
<name>A0AAD5UTG1_9APHY</name>
<comment type="similarity">
    <text evidence="2">Belongs to the SURF6 family.</text>
</comment>
<dbReference type="AlphaFoldDB" id="A0AAD5UTG1"/>
<evidence type="ECO:0000256" key="2">
    <source>
        <dbReference type="ARBA" id="ARBA00005904"/>
    </source>
</evidence>
<dbReference type="PANTHER" id="PTHR14369">
    <property type="entry name" value="SURFEIT LOCUS PROTEIN 6"/>
    <property type="match status" value="1"/>
</dbReference>
<feature type="compositionally biased region" description="Basic residues" evidence="4">
    <location>
        <begin position="412"/>
        <end position="424"/>
    </location>
</feature>
<dbReference type="EMBL" id="JANAWD010000619">
    <property type="protein sequence ID" value="KAJ3477211.1"/>
    <property type="molecule type" value="Genomic_DNA"/>
</dbReference>
<evidence type="ECO:0000313" key="7">
    <source>
        <dbReference type="EMBL" id="KAJ3477211.1"/>
    </source>
</evidence>
<dbReference type="GO" id="GO:0042273">
    <property type="term" value="P:ribosomal large subunit biogenesis"/>
    <property type="evidence" value="ECO:0007669"/>
    <property type="project" value="TreeGrafter"/>
</dbReference>
<keyword evidence="8" id="KW-1185">Reference proteome</keyword>
<dbReference type="GO" id="GO:0005730">
    <property type="term" value="C:nucleolus"/>
    <property type="evidence" value="ECO:0007669"/>
    <property type="project" value="TreeGrafter"/>
</dbReference>
<feature type="compositionally biased region" description="Acidic residues" evidence="4">
    <location>
        <begin position="112"/>
        <end position="122"/>
    </location>
</feature>
<comment type="subcellular location">
    <subcellularLocation>
        <location evidence="1">Nucleus</location>
    </subcellularLocation>
</comment>
<comment type="caution">
    <text evidence="7">The sequence shown here is derived from an EMBL/GenBank/DDBJ whole genome shotgun (WGS) entry which is preliminary data.</text>
</comment>
<evidence type="ECO:0000256" key="1">
    <source>
        <dbReference type="ARBA" id="ARBA00004123"/>
    </source>
</evidence>
<feature type="compositionally biased region" description="Basic and acidic residues" evidence="4">
    <location>
        <begin position="58"/>
        <end position="72"/>
    </location>
</feature>
<feature type="compositionally biased region" description="Basic and acidic residues" evidence="4">
    <location>
        <begin position="199"/>
        <end position="244"/>
    </location>
</feature>
<keyword evidence="3" id="KW-0539">Nucleus</keyword>
<evidence type="ECO:0008006" key="9">
    <source>
        <dbReference type="Google" id="ProtNLM"/>
    </source>
</evidence>
<feature type="domain" description="Ribosomal RNA-processing protein 14 N-terminal" evidence="6">
    <location>
        <begin position="11"/>
        <end position="74"/>
    </location>
</feature>
<protein>
    <recommendedName>
        <fullName evidence="9">SURF6-domain-containing protein</fullName>
    </recommendedName>
</protein>
<feature type="domain" description="Ribosomal RNA-processing protein 14/surfeit locus protein 6 C-terminal" evidence="5">
    <location>
        <begin position="203"/>
        <end position="395"/>
    </location>
</feature>
<evidence type="ECO:0000313" key="8">
    <source>
        <dbReference type="Proteomes" id="UP001212997"/>
    </source>
</evidence>
<feature type="region of interest" description="Disordered" evidence="4">
    <location>
        <begin position="44"/>
        <end position="424"/>
    </location>
</feature>
<proteinExistence type="inferred from homology"/>
<dbReference type="Pfam" id="PF04935">
    <property type="entry name" value="SURF6"/>
    <property type="match status" value="1"/>
</dbReference>
<feature type="compositionally biased region" description="Basic and acidic residues" evidence="4">
    <location>
        <begin position="301"/>
        <end position="342"/>
    </location>
</feature>
<dbReference type="GO" id="GO:0003723">
    <property type="term" value="F:RNA binding"/>
    <property type="evidence" value="ECO:0007669"/>
    <property type="project" value="TreeGrafter"/>
</dbReference>
<dbReference type="Proteomes" id="UP001212997">
    <property type="component" value="Unassembled WGS sequence"/>
</dbReference>
<dbReference type="InterPro" id="IPR029188">
    <property type="entry name" value="Rrp14_N"/>
</dbReference>
<organism evidence="7 8">
    <name type="scientific">Meripilus lineatus</name>
    <dbReference type="NCBI Taxonomy" id="2056292"/>
    <lineage>
        <taxon>Eukaryota</taxon>
        <taxon>Fungi</taxon>
        <taxon>Dikarya</taxon>
        <taxon>Basidiomycota</taxon>
        <taxon>Agaricomycotina</taxon>
        <taxon>Agaricomycetes</taxon>
        <taxon>Polyporales</taxon>
        <taxon>Meripilaceae</taxon>
        <taxon>Meripilus</taxon>
    </lineage>
</organism>
<gene>
    <name evidence="7" type="ORF">NLI96_g10624</name>
</gene>
<feature type="compositionally biased region" description="Basic and acidic residues" evidence="4">
    <location>
        <begin position="397"/>
        <end position="406"/>
    </location>
</feature>
<evidence type="ECO:0000259" key="5">
    <source>
        <dbReference type="Pfam" id="PF04935"/>
    </source>
</evidence>
<evidence type="ECO:0000256" key="3">
    <source>
        <dbReference type="ARBA" id="ARBA00023242"/>
    </source>
</evidence>
<dbReference type="Pfam" id="PF15459">
    <property type="entry name" value="RRP14"/>
    <property type="match status" value="1"/>
</dbReference>
<evidence type="ECO:0000256" key="4">
    <source>
        <dbReference type="SAM" id="MobiDB-lite"/>
    </source>
</evidence>
<sequence length="424" mass="47316">MPTAIDVLQASIERHNATFETLLNLIPAKFYLVQQLSEEQIASKYQKNSKKQKAPKQAIKEASKKAKRDKLDPANNKTILELQIEASKAKETDVATRNASKKAKGKRKATEADLDSDDDMDVDVPFRVNPAGDDDSNSGDDSGHGSSEDEEGSQKPNGSSENLVPMPQSGGIQELRDKLHARMASLRRGGRPAEGGEPGSRDELIEERRRHRAAVREKRRKETKEKKKREEAAKSKKGKEKERNQGPTTKTQLLVPDAPNRSTHATIAYSLPSSSTTKKHTSHSHLQTSTNPTQALSQLAARKEKLASLPEEKRKEKEDRDKWEKAEARMEGVKIHDDEGKLKKAAKRKEKTKAKSKKSWDERKEQVATSMAAKQKKRSDNIAARNERRNDKRKGVKSKDKGRPGFEGKSFGKGKPKGKAPSKK</sequence>
<dbReference type="PANTHER" id="PTHR14369:SF0">
    <property type="entry name" value="SURFEIT LOCUS PROTEIN 6"/>
    <property type="match status" value="1"/>
</dbReference>
<accession>A0AAD5UTG1</accession>